<keyword evidence="4" id="KW-1185">Reference proteome</keyword>
<feature type="region of interest" description="Disordered" evidence="1">
    <location>
        <begin position="657"/>
        <end position="682"/>
    </location>
</feature>
<feature type="transmembrane region" description="Helical" evidence="2">
    <location>
        <begin position="627"/>
        <end position="645"/>
    </location>
</feature>
<gene>
    <name evidence="3" type="ORF">HMPREF9238_01095</name>
</gene>
<dbReference type="RefSeq" id="WP_016444438.1">
    <property type="nucleotide sequence ID" value="NZ_KE150266.1"/>
</dbReference>
<keyword evidence="2" id="KW-0472">Membrane</keyword>
<evidence type="ECO:0000256" key="1">
    <source>
        <dbReference type="SAM" id="MobiDB-lite"/>
    </source>
</evidence>
<dbReference type="OrthoDB" id="3267347at2"/>
<evidence type="ECO:0000256" key="2">
    <source>
        <dbReference type="SAM" id="Phobius"/>
    </source>
</evidence>
<keyword evidence="2" id="KW-1133">Transmembrane helix</keyword>
<keyword evidence="2" id="KW-0812">Transmembrane</keyword>
<evidence type="ECO:0000313" key="4">
    <source>
        <dbReference type="Proteomes" id="UP000014387"/>
    </source>
</evidence>
<dbReference type="EMBL" id="AGWN01000001">
    <property type="protein sequence ID" value="EPD31327.1"/>
    <property type="molecule type" value="Genomic_DNA"/>
</dbReference>
<sequence>MSRRLSFRGVALLLAGALVSAVCGVFGGFEAVAAPVDAQPGYTVEIDDLAPRVLTDQKSVKVSGTVSFATAQSEVSLSVFVRSDSMVTVSEAKAYLEDLSNAGDFVTSTTLKDVKAGTPTAFSISIPATDLPFYSPFFWGPRGIEVRAEAGNLVASDRSLLLWDSGYEVKPLNLSVVSSIAMGVQESDQGVRATDAQAGQVRVAQDLAEVKGVTLAVGAGLLEQEDFAQNLAKAGAGPVISLPAADADVAGIAHLSQRSQIVQLVQDSKSAQNLPVARRAGLEVLDSFVLPEVDELDRQVVELWADQTVVSTSEGLAPSDLLTYDVSAWSRYDAQTGSAVNAEEPGTDVLLAHKALSDLLSSSTSSRGDELDVQQMIRSTTAIITRQLPNQSRTVLALTQRNPDSEVTVARVKAALGDRWVNPISVADVKDMSDAPEPRTTLPDLVPSSGSITDLEVRSLYEAIESTAAMTSALADSTGTVAEQRSRVLLATSLALREQPDLRSRLIRGVNEEAEALATSVKVEQSAPINLLDRKAHLPVRVSSALDEPVNVVVELVSPDPRLQIEKSVAVSVPAHGSTVAEIPVRAIGSGDVAVQVKMKGPNGLVIDDAAHLQIRVRAEWESTGTLVFSIVMALLLVAGIWRTIKRGRRVDMATKDATGGLETPHVNESASTDLNLGEHDE</sequence>
<proteinExistence type="predicted"/>
<dbReference type="AlphaFoldDB" id="A0A9W5VWS5"/>
<reference evidence="3 4" key="1">
    <citation type="submission" date="2013-05" db="EMBL/GenBank/DDBJ databases">
        <title>The Genome Sequence of Actinomyces europaeus ACS-120-V-COL10B.</title>
        <authorList>
            <consortium name="The Broad Institute Genomics Platform"/>
            <person name="Earl A."/>
            <person name="Ward D."/>
            <person name="Feldgarden M."/>
            <person name="Gevers D."/>
            <person name="Saerens B."/>
            <person name="Vaneechoutte M."/>
            <person name="Walker B."/>
            <person name="Young S."/>
            <person name="Zeng Q."/>
            <person name="Gargeya S."/>
            <person name="Fitzgerald M."/>
            <person name="Haas B."/>
            <person name="Abouelleil A."/>
            <person name="Allen A.W."/>
            <person name="Alvarado L."/>
            <person name="Arachchi H.M."/>
            <person name="Berlin A.M."/>
            <person name="Chapman S.B."/>
            <person name="Gainer-Dewar J."/>
            <person name="Goldberg J."/>
            <person name="Griggs A."/>
            <person name="Gujja S."/>
            <person name="Hansen M."/>
            <person name="Howarth C."/>
            <person name="Imamovic A."/>
            <person name="Ireland A."/>
            <person name="Larimer J."/>
            <person name="McCowan C."/>
            <person name="Murphy C."/>
            <person name="Pearson M."/>
            <person name="Poon T.W."/>
            <person name="Priest M."/>
            <person name="Roberts A."/>
            <person name="Saif S."/>
            <person name="Shea T."/>
            <person name="Sisk P."/>
            <person name="Sykes S."/>
            <person name="Wortman J."/>
            <person name="Nusbaum C."/>
            <person name="Birren B."/>
        </authorList>
    </citation>
    <scope>NUCLEOTIDE SEQUENCE [LARGE SCALE GENOMIC DNA]</scope>
    <source>
        <strain evidence="3 4">ACS-120-V-Col10b</strain>
    </source>
</reference>
<comment type="caution">
    <text evidence="3">The sequence shown here is derived from an EMBL/GenBank/DDBJ whole genome shotgun (WGS) entry which is preliminary data.</text>
</comment>
<evidence type="ECO:0000313" key="3">
    <source>
        <dbReference type="EMBL" id="EPD31327.1"/>
    </source>
</evidence>
<dbReference type="InterPro" id="IPR046112">
    <property type="entry name" value="DUF6049"/>
</dbReference>
<dbReference type="Pfam" id="PF19516">
    <property type="entry name" value="DUF6049"/>
    <property type="match status" value="1"/>
</dbReference>
<organism evidence="3 4">
    <name type="scientific">Gleimia europaea ACS-120-V-Col10b</name>
    <dbReference type="NCBI Taxonomy" id="883069"/>
    <lineage>
        <taxon>Bacteria</taxon>
        <taxon>Bacillati</taxon>
        <taxon>Actinomycetota</taxon>
        <taxon>Actinomycetes</taxon>
        <taxon>Actinomycetales</taxon>
        <taxon>Actinomycetaceae</taxon>
        <taxon>Gleimia</taxon>
    </lineage>
</organism>
<name>A0A9W5VWS5_9ACTO</name>
<protein>
    <submittedName>
        <fullName evidence="3">Uncharacterized protein</fullName>
    </submittedName>
</protein>
<dbReference type="Proteomes" id="UP000014387">
    <property type="component" value="Unassembled WGS sequence"/>
</dbReference>
<accession>A0A9W5VWS5</accession>